<evidence type="ECO:0000256" key="18">
    <source>
        <dbReference type="ARBA" id="ARBA00069748"/>
    </source>
</evidence>
<dbReference type="EMBL" id="JBHFFA010000002">
    <property type="protein sequence ID" value="KAL2641332.1"/>
    <property type="molecule type" value="Genomic_DNA"/>
</dbReference>
<evidence type="ECO:0000256" key="12">
    <source>
        <dbReference type="ARBA" id="ARBA00023288"/>
    </source>
</evidence>
<dbReference type="AlphaFoldDB" id="A0ABD1Z3L4"/>
<keyword evidence="12" id="KW-0449">Lipoprotein</keyword>
<keyword evidence="4" id="KW-1000">Mitochondrion outer membrane</keyword>
<keyword evidence="11" id="KW-0456">Lyase</keyword>
<dbReference type="Proteomes" id="UP001605036">
    <property type="component" value="Unassembled WGS sequence"/>
</dbReference>
<dbReference type="GO" id="GO:0006691">
    <property type="term" value="P:leukotriene metabolic process"/>
    <property type="evidence" value="ECO:0007669"/>
    <property type="project" value="UniProtKB-ARBA"/>
</dbReference>
<evidence type="ECO:0000256" key="13">
    <source>
        <dbReference type="ARBA" id="ARBA00037884"/>
    </source>
</evidence>
<comment type="subcellular location">
    <subcellularLocation>
        <location evidence="1">Mitochondrion outer membrane</location>
        <topology evidence="1">Multi-pass membrane protein</topology>
    </subcellularLocation>
</comment>
<protein>
    <recommendedName>
        <fullName evidence="18">Glutathione S-transferase 3, mitochondrial</fullName>
        <ecNumber evidence="15">4.4.1.20</ecNumber>
    </recommendedName>
    <alternativeName>
        <fullName evidence="19">Glutathione peroxidase MGST3</fullName>
    </alternativeName>
    <alternativeName>
        <fullName evidence="20">LTC4 synthase MGST3</fullName>
    </alternativeName>
</protein>
<feature type="transmembrane region" description="Helical" evidence="21">
    <location>
        <begin position="89"/>
        <end position="108"/>
    </location>
</feature>
<evidence type="ECO:0000256" key="17">
    <source>
        <dbReference type="ARBA" id="ARBA00051411"/>
    </source>
</evidence>
<keyword evidence="23" id="KW-1185">Reference proteome</keyword>
<dbReference type="GO" id="GO:0005741">
    <property type="term" value="C:mitochondrial outer membrane"/>
    <property type="evidence" value="ECO:0007669"/>
    <property type="project" value="UniProtKB-SubCell"/>
</dbReference>
<evidence type="ECO:0000256" key="20">
    <source>
        <dbReference type="ARBA" id="ARBA00076908"/>
    </source>
</evidence>
<comment type="caution">
    <text evidence="22">The sequence shown here is derived from an EMBL/GenBank/DDBJ whole genome shotgun (WGS) entry which is preliminary data.</text>
</comment>
<evidence type="ECO:0000256" key="2">
    <source>
        <dbReference type="ARBA" id="ARBA00022679"/>
    </source>
</evidence>
<gene>
    <name evidence="22" type="ORF">R1flu_008919</name>
</gene>
<evidence type="ECO:0000256" key="3">
    <source>
        <dbReference type="ARBA" id="ARBA00022692"/>
    </source>
</evidence>
<keyword evidence="6" id="KW-0560">Oxidoreductase</keyword>
<dbReference type="SUPFAM" id="SSF161084">
    <property type="entry name" value="MAPEG domain-like"/>
    <property type="match status" value="1"/>
</dbReference>
<dbReference type="GO" id="GO:0004464">
    <property type="term" value="F:leukotriene-C4 synthase activity"/>
    <property type="evidence" value="ECO:0007669"/>
    <property type="project" value="UniProtKB-EC"/>
</dbReference>
<evidence type="ECO:0000256" key="9">
    <source>
        <dbReference type="ARBA" id="ARBA00023136"/>
    </source>
</evidence>
<comment type="pathway">
    <text evidence="14">Lipid metabolism; arachidonate metabolism.</text>
</comment>
<dbReference type="GO" id="GO:0016491">
    <property type="term" value="F:oxidoreductase activity"/>
    <property type="evidence" value="ECO:0007669"/>
    <property type="project" value="UniProtKB-KW"/>
</dbReference>
<evidence type="ECO:0000256" key="10">
    <source>
        <dbReference type="ARBA" id="ARBA00023139"/>
    </source>
</evidence>
<dbReference type="InterPro" id="IPR023352">
    <property type="entry name" value="MAPEG-like_dom_sf"/>
</dbReference>
<dbReference type="PANTHER" id="PTHR10250">
    <property type="entry name" value="MICROSOMAL GLUTATHIONE S-TRANSFERASE"/>
    <property type="match status" value="1"/>
</dbReference>
<feature type="transmembrane region" description="Helical" evidence="21">
    <location>
        <begin position="66"/>
        <end position="83"/>
    </location>
</feature>
<evidence type="ECO:0000256" key="11">
    <source>
        <dbReference type="ARBA" id="ARBA00023239"/>
    </source>
</evidence>
<keyword evidence="9 21" id="KW-0472">Membrane</keyword>
<dbReference type="InterPro" id="IPR001129">
    <property type="entry name" value="Membr-assoc_MAPEG"/>
</dbReference>
<proteinExistence type="predicted"/>
<dbReference type="Gene3D" id="1.20.120.550">
    <property type="entry name" value="Membrane associated eicosanoid/glutathione metabolism-like domain"/>
    <property type="match status" value="1"/>
</dbReference>
<evidence type="ECO:0000313" key="23">
    <source>
        <dbReference type="Proteomes" id="UP001605036"/>
    </source>
</evidence>
<dbReference type="EC" id="4.4.1.20" evidence="15"/>
<dbReference type="GO" id="GO:0016740">
    <property type="term" value="F:transferase activity"/>
    <property type="evidence" value="ECO:0007669"/>
    <property type="project" value="UniProtKB-KW"/>
</dbReference>
<evidence type="ECO:0000256" key="19">
    <source>
        <dbReference type="ARBA" id="ARBA00075145"/>
    </source>
</evidence>
<comment type="catalytic activity">
    <reaction evidence="16">
        <text>leukotriene C4 = leukotriene A4 + glutathione</text>
        <dbReference type="Rhea" id="RHEA:17617"/>
        <dbReference type="ChEBI" id="CHEBI:57463"/>
        <dbReference type="ChEBI" id="CHEBI:57925"/>
        <dbReference type="ChEBI" id="CHEBI:57973"/>
        <dbReference type="EC" id="4.4.1.20"/>
    </reaction>
    <physiologicalReaction direction="right-to-left" evidence="16">
        <dbReference type="Rhea" id="RHEA:17619"/>
    </physiologicalReaction>
</comment>
<keyword evidence="10" id="KW-0564">Palmitate</keyword>
<sequence length="144" mass="16318">MAVELPADFGFVLIVLVLTFLLNLYLSFAVMAARKKYNVHYPNLYAVESENKEAKMFNCVQRGHQNFLEFLPFYLTFLILGGLKHPKLAAVSGVGYLIGRFFYFKGYSTGVPDNRMKRGGIYYPFFFSLVGYTISLAVSLLAAR</sequence>
<comment type="catalytic activity">
    <reaction evidence="17">
        <text>15-deoxy-Delta(12,14)-prostaglandin J2 + glutathione = 15-deoxy-Delta(12,14)-prostaglandin J2-S-(R)-glutathione</text>
        <dbReference type="Rhea" id="RHEA:75963"/>
        <dbReference type="ChEBI" id="CHEBI:57925"/>
        <dbReference type="ChEBI" id="CHEBI:85236"/>
        <dbReference type="ChEBI" id="CHEBI:194498"/>
    </reaction>
    <physiologicalReaction direction="left-to-right" evidence="17">
        <dbReference type="Rhea" id="RHEA:75964"/>
    </physiologicalReaction>
</comment>
<evidence type="ECO:0000256" key="7">
    <source>
        <dbReference type="ARBA" id="ARBA00023098"/>
    </source>
</evidence>
<name>A0ABD1Z3L4_9MARC</name>
<dbReference type="InterPro" id="IPR050997">
    <property type="entry name" value="MAPEG"/>
</dbReference>
<feature type="transmembrane region" description="Helical" evidence="21">
    <location>
        <begin position="120"/>
        <end position="143"/>
    </location>
</feature>
<comment type="pathway">
    <text evidence="13">Lipid metabolism; leukotriene C4 biosynthesis.</text>
</comment>
<evidence type="ECO:0000256" key="5">
    <source>
        <dbReference type="ARBA" id="ARBA00022989"/>
    </source>
</evidence>
<evidence type="ECO:0000256" key="6">
    <source>
        <dbReference type="ARBA" id="ARBA00023002"/>
    </source>
</evidence>
<evidence type="ECO:0000256" key="15">
    <source>
        <dbReference type="ARBA" id="ARBA00039056"/>
    </source>
</evidence>
<evidence type="ECO:0000256" key="14">
    <source>
        <dbReference type="ARBA" id="ARBA00037916"/>
    </source>
</evidence>
<organism evidence="22 23">
    <name type="scientific">Riccia fluitans</name>
    <dbReference type="NCBI Taxonomy" id="41844"/>
    <lineage>
        <taxon>Eukaryota</taxon>
        <taxon>Viridiplantae</taxon>
        <taxon>Streptophyta</taxon>
        <taxon>Embryophyta</taxon>
        <taxon>Marchantiophyta</taxon>
        <taxon>Marchantiopsida</taxon>
        <taxon>Marchantiidae</taxon>
        <taxon>Marchantiales</taxon>
        <taxon>Ricciaceae</taxon>
        <taxon>Riccia</taxon>
    </lineage>
</organism>
<evidence type="ECO:0000313" key="22">
    <source>
        <dbReference type="EMBL" id="KAL2641332.1"/>
    </source>
</evidence>
<evidence type="ECO:0000256" key="1">
    <source>
        <dbReference type="ARBA" id="ARBA00004374"/>
    </source>
</evidence>
<keyword evidence="5 21" id="KW-1133">Transmembrane helix</keyword>
<keyword evidence="7" id="KW-0443">Lipid metabolism</keyword>
<dbReference type="FunFam" id="1.20.120.550:FF:000004">
    <property type="entry name" value="Microsomal glutathione S-transferase 3"/>
    <property type="match status" value="1"/>
</dbReference>
<reference evidence="22 23" key="1">
    <citation type="submission" date="2024-09" db="EMBL/GenBank/DDBJ databases">
        <title>Chromosome-scale assembly of Riccia fluitans.</title>
        <authorList>
            <person name="Paukszto L."/>
            <person name="Sawicki J."/>
            <person name="Karawczyk K."/>
            <person name="Piernik-Szablinska J."/>
            <person name="Szczecinska M."/>
            <person name="Mazdziarz M."/>
        </authorList>
    </citation>
    <scope>NUCLEOTIDE SEQUENCE [LARGE SCALE GENOMIC DNA]</scope>
    <source>
        <strain evidence="22">Rf_01</strain>
        <tissue evidence="22">Aerial parts of the thallus</tissue>
    </source>
</reference>
<feature type="transmembrane region" description="Helical" evidence="21">
    <location>
        <begin position="12"/>
        <end position="33"/>
    </location>
</feature>
<evidence type="ECO:0000256" key="21">
    <source>
        <dbReference type="SAM" id="Phobius"/>
    </source>
</evidence>
<dbReference type="GO" id="GO:0006629">
    <property type="term" value="P:lipid metabolic process"/>
    <property type="evidence" value="ECO:0007669"/>
    <property type="project" value="UniProtKB-KW"/>
</dbReference>
<accession>A0ABD1Z3L4</accession>
<keyword evidence="3 21" id="KW-0812">Transmembrane</keyword>
<dbReference type="PANTHER" id="PTHR10250:SF22">
    <property type="entry name" value="MICROSOMAL GLUTATHIONE S-TRANSFERASE"/>
    <property type="match status" value="1"/>
</dbReference>
<dbReference type="Pfam" id="PF01124">
    <property type="entry name" value="MAPEG"/>
    <property type="match status" value="1"/>
</dbReference>
<keyword evidence="8" id="KW-0496">Mitochondrion</keyword>
<evidence type="ECO:0000256" key="8">
    <source>
        <dbReference type="ARBA" id="ARBA00023128"/>
    </source>
</evidence>
<keyword evidence="2" id="KW-0808">Transferase</keyword>
<evidence type="ECO:0000256" key="4">
    <source>
        <dbReference type="ARBA" id="ARBA00022787"/>
    </source>
</evidence>
<evidence type="ECO:0000256" key="16">
    <source>
        <dbReference type="ARBA" id="ARBA00049298"/>
    </source>
</evidence>